<keyword evidence="1" id="KW-1133">Transmembrane helix</keyword>
<feature type="transmembrane region" description="Helical" evidence="1">
    <location>
        <begin position="71"/>
        <end position="95"/>
    </location>
</feature>
<evidence type="ECO:0000256" key="1">
    <source>
        <dbReference type="SAM" id="Phobius"/>
    </source>
</evidence>
<sequence>MTEHVRDVVCILTMHFTVFQISHVSFVVLMQLVNLKFPQPYILTKVFNPFLLLFINYLVEFVPKNAFCSRLLPYFAVILSCDLCFAFCELTLFLVDFIKFVSCHLGYGQSK</sequence>
<dbReference type="EMBL" id="GBRH01162282">
    <property type="protein sequence ID" value="JAE35614.1"/>
    <property type="molecule type" value="Transcribed_RNA"/>
</dbReference>
<reference evidence="2" key="1">
    <citation type="submission" date="2014-09" db="EMBL/GenBank/DDBJ databases">
        <authorList>
            <person name="Magalhaes I.L.F."/>
            <person name="Oliveira U."/>
            <person name="Santos F.R."/>
            <person name="Vidigal T.H.D.A."/>
            <person name="Brescovit A.D."/>
            <person name="Santos A.J."/>
        </authorList>
    </citation>
    <scope>NUCLEOTIDE SEQUENCE</scope>
    <source>
        <tissue evidence="2">Shoot tissue taken approximately 20 cm above the soil surface</tissue>
    </source>
</reference>
<evidence type="ECO:0000313" key="2">
    <source>
        <dbReference type="EMBL" id="JAE35614.1"/>
    </source>
</evidence>
<feature type="transmembrane region" description="Helical" evidence="1">
    <location>
        <begin position="39"/>
        <end position="59"/>
    </location>
</feature>
<name>A0A0A9HIJ7_ARUDO</name>
<reference evidence="2" key="2">
    <citation type="journal article" date="2015" name="Data Brief">
        <title>Shoot transcriptome of the giant reed, Arundo donax.</title>
        <authorList>
            <person name="Barrero R.A."/>
            <person name="Guerrero F.D."/>
            <person name="Moolhuijzen P."/>
            <person name="Goolsby J.A."/>
            <person name="Tidwell J."/>
            <person name="Bellgard S.E."/>
            <person name="Bellgard M.I."/>
        </authorList>
    </citation>
    <scope>NUCLEOTIDE SEQUENCE</scope>
    <source>
        <tissue evidence="2">Shoot tissue taken approximately 20 cm above the soil surface</tissue>
    </source>
</reference>
<proteinExistence type="predicted"/>
<keyword evidence="1" id="KW-0812">Transmembrane</keyword>
<feature type="transmembrane region" description="Helical" evidence="1">
    <location>
        <begin position="12"/>
        <end position="33"/>
    </location>
</feature>
<dbReference type="AlphaFoldDB" id="A0A0A9HIJ7"/>
<organism evidence="2">
    <name type="scientific">Arundo donax</name>
    <name type="common">Giant reed</name>
    <name type="synonym">Donax arundinaceus</name>
    <dbReference type="NCBI Taxonomy" id="35708"/>
    <lineage>
        <taxon>Eukaryota</taxon>
        <taxon>Viridiplantae</taxon>
        <taxon>Streptophyta</taxon>
        <taxon>Embryophyta</taxon>
        <taxon>Tracheophyta</taxon>
        <taxon>Spermatophyta</taxon>
        <taxon>Magnoliopsida</taxon>
        <taxon>Liliopsida</taxon>
        <taxon>Poales</taxon>
        <taxon>Poaceae</taxon>
        <taxon>PACMAD clade</taxon>
        <taxon>Arundinoideae</taxon>
        <taxon>Arundineae</taxon>
        <taxon>Arundo</taxon>
    </lineage>
</organism>
<keyword evidence="1" id="KW-0472">Membrane</keyword>
<protein>
    <submittedName>
        <fullName evidence="2">Uncharacterized protein</fullName>
    </submittedName>
</protein>
<accession>A0A0A9HIJ7</accession>